<dbReference type="Proteomes" id="UP001060261">
    <property type="component" value="Chromosome"/>
</dbReference>
<keyword evidence="1" id="KW-0732">Signal</keyword>
<gene>
    <name evidence="2" type="ORF">N0D28_01250</name>
</gene>
<dbReference type="EMBL" id="CP104213">
    <property type="protein sequence ID" value="UWX64331.1"/>
    <property type="molecule type" value="Genomic_DNA"/>
</dbReference>
<feature type="chain" id="PRO_5045386356" description="Spore coat protein U domain-containing protein" evidence="1">
    <location>
        <begin position="18"/>
        <end position="168"/>
    </location>
</feature>
<dbReference type="RefSeq" id="WP_260560605.1">
    <property type="nucleotide sequence ID" value="NZ_BAABEC010000077.1"/>
</dbReference>
<feature type="signal peptide" evidence="1">
    <location>
        <begin position="1"/>
        <end position="17"/>
    </location>
</feature>
<accession>A0ABY5YHC9</accession>
<evidence type="ECO:0000313" key="3">
    <source>
        <dbReference type="Proteomes" id="UP001060261"/>
    </source>
</evidence>
<evidence type="ECO:0000313" key="2">
    <source>
        <dbReference type="EMBL" id="UWX64331.1"/>
    </source>
</evidence>
<evidence type="ECO:0000256" key="1">
    <source>
        <dbReference type="SAM" id="SignalP"/>
    </source>
</evidence>
<organism evidence="2 3">
    <name type="scientific">Deinococcus rubellus</name>
    <dbReference type="NCBI Taxonomy" id="1889240"/>
    <lineage>
        <taxon>Bacteria</taxon>
        <taxon>Thermotogati</taxon>
        <taxon>Deinococcota</taxon>
        <taxon>Deinococci</taxon>
        <taxon>Deinococcales</taxon>
        <taxon>Deinococcaceae</taxon>
        <taxon>Deinococcus</taxon>
    </lineage>
</organism>
<protein>
    <recommendedName>
        <fullName evidence="4">Spore coat protein U domain-containing protein</fullName>
    </recommendedName>
</protein>
<sequence length="168" mass="16918">MKYLVLAAALLTSAAFAVPATGPVTQNGTGSQSNSFQINATVGDACTMSQPGDVTIPVMYWTQSADAATGTTTVNVMCNTGANFRVDVSPTPITLTNSSTKTGTKTLTATVTGQSIGDESSGAGNAANTLLGYTKTLTVSVPKPVQDNIQGSYTGTATVTLSVLASTP</sequence>
<name>A0ABY5YHC9_9DEIO</name>
<keyword evidence="3" id="KW-1185">Reference proteome</keyword>
<reference evidence="2" key="1">
    <citation type="submission" date="2022-09" db="EMBL/GenBank/DDBJ databases">
        <title>genome sequence of Deinococcus rubellus.</title>
        <authorList>
            <person name="Srinivasan S."/>
        </authorList>
    </citation>
    <scope>NUCLEOTIDE SEQUENCE</scope>
    <source>
        <strain evidence="2">Ant6</strain>
    </source>
</reference>
<evidence type="ECO:0008006" key="4">
    <source>
        <dbReference type="Google" id="ProtNLM"/>
    </source>
</evidence>
<proteinExistence type="predicted"/>